<dbReference type="AlphaFoldDB" id="A0A2N5DTA9"/>
<keyword evidence="2" id="KW-0472">Membrane</keyword>
<evidence type="ECO:0000256" key="2">
    <source>
        <dbReference type="SAM" id="Phobius"/>
    </source>
</evidence>
<evidence type="ECO:0000313" key="3">
    <source>
        <dbReference type="EMBL" id="PLR29670.1"/>
    </source>
</evidence>
<accession>A0A2N5DTA9</accession>
<gene>
    <name evidence="3" type="ORF">CYR32_20235</name>
</gene>
<dbReference type="EMBL" id="PJZH01000042">
    <property type="protein sequence ID" value="PLR29670.1"/>
    <property type="molecule type" value="Genomic_DNA"/>
</dbReference>
<dbReference type="InterPro" id="IPR012902">
    <property type="entry name" value="N_methyl_site"/>
</dbReference>
<comment type="caution">
    <text evidence="3">The sequence shown here is derived from an EMBL/GenBank/DDBJ whole genome shotgun (WGS) entry which is preliminary data.</text>
</comment>
<dbReference type="GO" id="GO:0016020">
    <property type="term" value="C:membrane"/>
    <property type="evidence" value="ECO:0007669"/>
    <property type="project" value="UniProtKB-SubCell"/>
</dbReference>
<dbReference type="RefSeq" id="WP_101826911.1">
    <property type="nucleotide sequence ID" value="NZ_PJZH01000042.1"/>
</dbReference>
<organism evidence="3 4">
    <name type="scientific">Chimaeribacter coloradensis</name>
    <dbReference type="NCBI Taxonomy" id="2060068"/>
    <lineage>
        <taxon>Bacteria</taxon>
        <taxon>Pseudomonadati</taxon>
        <taxon>Pseudomonadota</taxon>
        <taxon>Gammaproteobacteria</taxon>
        <taxon>Enterobacterales</taxon>
        <taxon>Yersiniaceae</taxon>
        <taxon>Chimaeribacter</taxon>
    </lineage>
</organism>
<proteinExistence type="predicted"/>
<dbReference type="Proteomes" id="UP000234503">
    <property type="component" value="Unassembled WGS sequence"/>
</dbReference>
<feature type="transmembrane region" description="Helical" evidence="2">
    <location>
        <begin position="93"/>
        <end position="114"/>
    </location>
</feature>
<name>A0A2N5DTA9_9GAMM</name>
<reference evidence="3 4" key="1">
    <citation type="submission" date="2017-12" db="EMBL/GenBank/DDBJ databases">
        <title>Characterization of six clinical isolates of Enterochimera gen. nov., a novel genus of the Yersiniaciae family and the three species Enterochimera arupensis sp. nov., Enterochimera coloradensis sp. nov, and Enterochimera californica sp. nov.</title>
        <authorList>
            <person name="Rossi A."/>
            <person name="Fisher M."/>
        </authorList>
    </citation>
    <scope>NUCLEOTIDE SEQUENCE [LARGE SCALE GENOMIC DNA]</scope>
    <source>
        <strain evidence="4">2016-Iso4</strain>
    </source>
</reference>
<evidence type="ECO:0000256" key="1">
    <source>
        <dbReference type="ARBA" id="ARBA00004167"/>
    </source>
</evidence>
<dbReference type="SUPFAM" id="SSF54523">
    <property type="entry name" value="Pili subunits"/>
    <property type="match status" value="1"/>
</dbReference>
<evidence type="ECO:0000313" key="4">
    <source>
        <dbReference type="Proteomes" id="UP000234503"/>
    </source>
</evidence>
<protein>
    <submittedName>
        <fullName evidence="3">Prepilin-type cleavage/methylation domain-containing protein</fullName>
    </submittedName>
</protein>
<keyword evidence="4" id="KW-1185">Reference proteome</keyword>
<sequence>MTRTRRLRPRSQSDPLSLRYRTEAKASVFLCLRSGRGGRFCGTPSRKMSPVPVFSRRLRPGFLFPDRTLAARFPLPTLARMTTFTGKQQGMSLLEMLVVMALIAILTGGSLHYGQAMRQAHRLRQSAQALQTFLGRMQAQANTRNEVRLLAVTLGPEGCVARQSEPPAGCSGSGLRVFRPGGQGVAIVDFSGNGMGFYGLRNTAQPGHITLGNAAGRIRVVLSGRGRLRLCGESPVGGVPPCR</sequence>
<dbReference type="NCBIfam" id="TIGR02532">
    <property type="entry name" value="IV_pilin_GFxxxE"/>
    <property type="match status" value="1"/>
</dbReference>
<dbReference type="OrthoDB" id="7065799at2"/>
<dbReference type="Pfam" id="PF07963">
    <property type="entry name" value="N_methyl"/>
    <property type="match status" value="1"/>
</dbReference>
<keyword evidence="2" id="KW-0812">Transmembrane</keyword>
<comment type="subcellular location">
    <subcellularLocation>
        <location evidence="1">Membrane</location>
        <topology evidence="1">Single-pass membrane protein</topology>
    </subcellularLocation>
</comment>
<keyword evidence="2" id="KW-1133">Transmembrane helix</keyword>
<dbReference type="InterPro" id="IPR045584">
    <property type="entry name" value="Pilin-like"/>
</dbReference>